<keyword evidence="2" id="KW-0333">Golgi apparatus</keyword>
<feature type="compositionally biased region" description="Basic and acidic residues" evidence="3">
    <location>
        <begin position="419"/>
        <end position="431"/>
    </location>
</feature>
<feature type="region of interest" description="Disordered" evidence="3">
    <location>
        <begin position="419"/>
        <end position="446"/>
    </location>
</feature>
<evidence type="ECO:0000313" key="4">
    <source>
        <dbReference type="EMBL" id="KAA6387851.1"/>
    </source>
</evidence>
<dbReference type="GO" id="GO:0000938">
    <property type="term" value="C:GARP complex"/>
    <property type="evidence" value="ECO:0007669"/>
    <property type="project" value="UniProtKB-UniRule"/>
</dbReference>
<dbReference type="PANTHER" id="PTHR15954">
    <property type="entry name" value="VACUOLAR PROTEIN SORTING-ASSOCIATED PROTEIN 51 HOMOLOG"/>
    <property type="match status" value="1"/>
</dbReference>
<comment type="caution">
    <text evidence="4">The sequence shown here is derived from an EMBL/GenBank/DDBJ whole genome shotgun (WGS) entry which is preliminary data.</text>
</comment>
<dbReference type="EMBL" id="SNRW01004214">
    <property type="protein sequence ID" value="KAA6387851.1"/>
    <property type="molecule type" value="Genomic_DNA"/>
</dbReference>
<dbReference type="GO" id="GO:0015031">
    <property type="term" value="P:protein transport"/>
    <property type="evidence" value="ECO:0007669"/>
    <property type="project" value="UniProtKB-UniRule"/>
</dbReference>
<gene>
    <name evidence="4" type="ORF">EZS28_016624</name>
</gene>
<evidence type="ECO:0000256" key="1">
    <source>
        <dbReference type="ARBA" id="ARBA00006080"/>
    </source>
</evidence>
<dbReference type="InterPro" id="IPR014812">
    <property type="entry name" value="Vps51"/>
</dbReference>
<keyword evidence="2" id="KW-0445">Lipid transport</keyword>
<organism evidence="4 5">
    <name type="scientific">Streblomastix strix</name>
    <dbReference type="NCBI Taxonomy" id="222440"/>
    <lineage>
        <taxon>Eukaryota</taxon>
        <taxon>Metamonada</taxon>
        <taxon>Preaxostyla</taxon>
        <taxon>Oxymonadida</taxon>
        <taxon>Streblomastigidae</taxon>
        <taxon>Streblomastix</taxon>
    </lineage>
</organism>
<keyword evidence="2" id="KW-0653">Protein transport</keyword>
<name>A0A5J4VYU6_9EUKA</name>
<comment type="subunit">
    <text evidence="2">Component of the Golgi-associated retrograde protein (GARP) complex.</text>
</comment>
<dbReference type="GO" id="GO:0042147">
    <property type="term" value="P:retrograde transport, endosome to Golgi"/>
    <property type="evidence" value="ECO:0007669"/>
    <property type="project" value="UniProtKB-UniRule"/>
</dbReference>
<evidence type="ECO:0000256" key="2">
    <source>
        <dbReference type="RuleBase" id="RU368010"/>
    </source>
</evidence>
<dbReference type="GO" id="GO:0016020">
    <property type="term" value="C:membrane"/>
    <property type="evidence" value="ECO:0007669"/>
    <property type="project" value="TreeGrafter"/>
</dbReference>
<dbReference type="GO" id="GO:0032456">
    <property type="term" value="P:endocytic recycling"/>
    <property type="evidence" value="ECO:0007669"/>
    <property type="project" value="TreeGrafter"/>
</dbReference>
<dbReference type="GO" id="GO:0048193">
    <property type="term" value="P:Golgi vesicle transport"/>
    <property type="evidence" value="ECO:0007669"/>
    <property type="project" value="TreeGrafter"/>
</dbReference>
<evidence type="ECO:0000256" key="3">
    <source>
        <dbReference type="SAM" id="MobiDB-lite"/>
    </source>
</evidence>
<comment type="subcellular location">
    <subcellularLocation>
        <location evidence="2">Golgi apparatus</location>
        <location evidence="2">trans-Golgi network</location>
    </subcellularLocation>
</comment>
<dbReference type="GO" id="GO:0007030">
    <property type="term" value="P:Golgi organization"/>
    <property type="evidence" value="ECO:0007669"/>
    <property type="project" value="UniProtKB-UniRule"/>
</dbReference>
<protein>
    <recommendedName>
        <fullName evidence="2">Vacuolar protein sorting-associated protein 51 homolog</fullName>
    </recommendedName>
</protein>
<dbReference type="AlphaFoldDB" id="A0A5J4VYU6"/>
<dbReference type="PANTHER" id="PTHR15954:SF4">
    <property type="entry name" value="VACUOLAR PROTEIN SORTING-ASSOCIATED PROTEIN 51 HOMOLOG"/>
    <property type="match status" value="1"/>
</dbReference>
<dbReference type="GO" id="GO:0006869">
    <property type="term" value="P:lipid transport"/>
    <property type="evidence" value="ECO:0007669"/>
    <property type="project" value="UniProtKB-UniRule"/>
</dbReference>
<dbReference type="GO" id="GO:0005829">
    <property type="term" value="C:cytosol"/>
    <property type="evidence" value="ECO:0007669"/>
    <property type="project" value="GOC"/>
</dbReference>
<accession>A0A5J4VYU6</accession>
<dbReference type="GO" id="GO:0007041">
    <property type="term" value="P:lysosomal transport"/>
    <property type="evidence" value="ECO:0007669"/>
    <property type="project" value="TreeGrafter"/>
</dbReference>
<reference evidence="4 5" key="1">
    <citation type="submission" date="2019-03" db="EMBL/GenBank/DDBJ databases">
        <title>Single cell metagenomics reveals metabolic interactions within the superorganism composed of flagellate Streblomastix strix and complex community of Bacteroidetes bacteria on its surface.</title>
        <authorList>
            <person name="Treitli S.C."/>
            <person name="Kolisko M."/>
            <person name="Husnik F."/>
            <person name="Keeling P."/>
            <person name="Hampl V."/>
        </authorList>
    </citation>
    <scope>NUCLEOTIDE SEQUENCE [LARGE SCALE GENOMIC DNA]</scope>
    <source>
        <strain evidence="4">ST1C</strain>
    </source>
</reference>
<dbReference type="GO" id="GO:1990745">
    <property type="term" value="C:EARP complex"/>
    <property type="evidence" value="ECO:0007669"/>
    <property type="project" value="TreeGrafter"/>
</dbReference>
<comment type="function">
    <text evidence="2">Acts as component of the GARP complex that is involved in retrograde transport from early and late endosomes to the trans-Golgi network (TGN).</text>
</comment>
<dbReference type="Proteomes" id="UP000324800">
    <property type="component" value="Unassembled WGS sequence"/>
</dbReference>
<evidence type="ECO:0000313" key="5">
    <source>
        <dbReference type="Proteomes" id="UP000324800"/>
    </source>
</evidence>
<sequence length="853" mass="97540">MKKEQRLSDIDSIDFDAQKYLKQELGTCSLSNLQKRNELIESEIRSLDVKLQSLVYDNYSKFLVAGNTIHQMKDHVGDMEGHMDNLTGNVEKIRESSNQVDKHLGNRREKLEGMTEMHSLLTQINLIHQIPKKIQEAMKMESYDQVVKYYLELQEAAKLFSNVDSFQKEANDARIVAAKLSNILEKFVMDNNLGLDNVSHYTLLLLRLKMRDSSEIAKSFELQQKKYIFFVLKKLSDYNWLLASTQNHEEDNERKVEMGVNQGEQTKSPIPQQLTKIQQQNIAQSKGEELSGIYIEAFSSFIMKYKELFPELAITETNRIIKELYFPYEALVKRQLFIEEASDMVLKSIQQRIEQILSDIRPVILSDQGIIGVDQADLFRTHLFATLATFFDSIVQFCLSQTDLIQIQTHNSKQVIIEQKQEHTDQKDEHNLQLQPSSTMHNATSPEEMEKRLCSQCWAVDRTLLVSERGILQPLLLNLSDTIAEWTLTRSLRSSSSNVNGKEKELENISQFTNSYPPIFTITPTMVLTNPLYSDYLSTVLIEQEKPNDRAVEASSHQLELIAEECLIGAHTLYQRYERVKVLRLSAILEEAAFILQQQSNEEIQQNLILNKNLKNENESKNGESSSSSNQQQISHIKEFSDVSKQQVKCNSEPSLSIVLFCVEVKRIWDELNELFVNIPDSISFKIQKSNSDMEENKSINDNIGVGRSPSPSIAVNSSPSLTQSYTKTPIIPQTLVSQQHIPFRRAEISETHNESWIEALRGEYLLSEIIEQQLKIDCDFILSKLGFISGDLSSNLVLPILNLVLQLVSSERRMGQYGFSQSQSQQLKGNNLKVTSTNISLPSPFECLLNSI</sequence>
<feature type="compositionally biased region" description="Polar residues" evidence="3">
    <location>
        <begin position="432"/>
        <end position="445"/>
    </location>
</feature>
<dbReference type="Pfam" id="PF08700">
    <property type="entry name" value="VPS51_Exo84_N"/>
    <property type="match status" value="1"/>
</dbReference>
<comment type="similarity">
    <text evidence="1 2">Belongs to the VPS51 family.</text>
</comment>
<dbReference type="OrthoDB" id="203678at2759"/>
<proteinExistence type="inferred from homology"/>
<keyword evidence="2" id="KW-0813">Transport</keyword>